<protein>
    <recommendedName>
        <fullName evidence="4">Dihydrodipicolinate synthase family protein</fullName>
    </recommendedName>
</protein>
<reference evidence="2 3" key="1">
    <citation type="submission" date="2019-02" db="EMBL/GenBank/DDBJ databases">
        <title>Deep-cultivation of Planctomycetes and their phenomic and genomic characterization uncovers novel biology.</title>
        <authorList>
            <person name="Wiegand S."/>
            <person name="Jogler M."/>
            <person name="Boedeker C."/>
            <person name="Pinto D."/>
            <person name="Vollmers J."/>
            <person name="Rivas-Marin E."/>
            <person name="Kohn T."/>
            <person name="Peeters S.H."/>
            <person name="Heuer A."/>
            <person name="Rast P."/>
            <person name="Oberbeckmann S."/>
            <person name="Bunk B."/>
            <person name="Jeske O."/>
            <person name="Meyerdierks A."/>
            <person name="Storesund J.E."/>
            <person name="Kallscheuer N."/>
            <person name="Luecker S."/>
            <person name="Lage O.M."/>
            <person name="Pohl T."/>
            <person name="Merkel B.J."/>
            <person name="Hornburger P."/>
            <person name="Mueller R.-W."/>
            <person name="Bruemmer F."/>
            <person name="Labrenz M."/>
            <person name="Spormann A.M."/>
            <person name="Op den Camp H."/>
            <person name="Overmann J."/>
            <person name="Amann R."/>
            <person name="Jetten M.S.M."/>
            <person name="Mascher T."/>
            <person name="Medema M.H."/>
            <person name="Devos D.P."/>
            <person name="Kaster A.-K."/>
            <person name="Ovreas L."/>
            <person name="Rohde M."/>
            <person name="Galperin M.Y."/>
            <person name="Jogler C."/>
        </authorList>
    </citation>
    <scope>NUCLEOTIDE SEQUENCE [LARGE SCALE GENOMIC DNA]</scope>
    <source>
        <strain evidence="2 3">Q31a</strain>
    </source>
</reference>
<dbReference type="InterPro" id="IPR013785">
    <property type="entry name" value="Aldolase_TIM"/>
</dbReference>
<dbReference type="SUPFAM" id="SSF51569">
    <property type="entry name" value="Aldolase"/>
    <property type="match status" value="1"/>
</dbReference>
<gene>
    <name evidence="2" type="ORF">Q31a_39090</name>
</gene>
<keyword evidence="3" id="KW-1185">Reference proteome</keyword>
<dbReference type="EMBL" id="CP036298">
    <property type="protein sequence ID" value="QDV25583.1"/>
    <property type="molecule type" value="Genomic_DNA"/>
</dbReference>
<evidence type="ECO:0000313" key="2">
    <source>
        <dbReference type="EMBL" id="QDV25583.1"/>
    </source>
</evidence>
<dbReference type="InterPro" id="IPR002220">
    <property type="entry name" value="DapA-like"/>
</dbReference>
<evidence type="ECO:0008006" key="4">
    <source>
        <dbReference type="Google" id="ProtNLM"/>
    </source>
</evidence>
<dbReference type="KEGG" id="ahel:Q31a_39090"/>
<evidence type="ECO:0000256" key="1">
    <source>
        <dbReference type="ARBA" id="ARBA00023239"/>
    </source>
</evidence>
<accession>A0A518GAJ6</accession>
<dbReference type="AlphaFoldDB" id="A0A518GAJ6"/>
<dbReference type="Proteomes" id="UP000318017">
    <property type="component" value="Chromosome"/>
</dbReference>
<keyword evidence="1" id="KW-0456">Lyase</keyword>
<proteinExistence type="predicted"/>
<dbReference type="GO" id="GO:0016829">
    <property type="term" value="F:lyase activity"/>
    <property type="evidence" value="ECO:0007669"/>
    <property type="project" value="UniProtKB-KW"/>
</dbReference>
<dbReference type="Gene3D" id="3.20.20.70">
    <property type="entry name" value="Aldolase class I"/>
    <property type="match status" value="1"/>
</dbReference>
<dbReference type="SMART" id="SM01130">
    <property type="entry name" value="DHDPS"/>
    <property type="match status" value="1"/>
</dbReference>
<name>A0A518GAJ6_9BACT</name>
<evidence type="ECO:0000313" key="3">
    <source>
        <dbReference type="Proteomes" id="UP000318017"/>
    </source>
</evidence>
<dbReference type="OrthoDB" id="241941at2"/>
<dbReference type="RefSeq" id="WP_145080855.1">
    <property type="nucleotide sequence ID" value="NZ_CP036298.1"/>
</dbReference>
<organism evidence="2 3">
    <name type="scientific">Aureliella helgolandensis</name>
    <dbReference type="NCBI Taxonomy" id="2527968"/>
    <lineage>
        <taxon>Bacteria</taxon>
        <taxon>Pseudomonadati</taxon>
        <taxon>Planctomycetota</taxon>
        <taxon>Planctomycetia</taxon>
        <taxon>Pirellulales</taxon>
        <taxon>Pirellulaceae</taxon>
        <taxon>Aureliella</taxon>
    </lineage>
</organism>
<sequence>MTRSFDQLRTIRPRRSITGMSAILLPLLSESEIDWDGFRNHVTRTADAGLIPAVNMDTGYANLIGEDVRQRALRETQQLMEGREFVAGVFVQDVPDSQFNFDAYRTGLDQIQEFGGTPIIFQSFGLTNQSDDGIVSSYQQIGSHAGDFLGFELGKMFAPFGKIYSLEVYAGLMAIPECRGAKHSSLSRELEWQRLALRDQQRPDFRVLTGNDLAIDMVMYGSDYLLGLSTFAPEAFARRDAMWAAGDTGFYELNDLLQYLGFFAFRTPVPAYKHNAAQFLHARGWIKTPQTFPGSPTRPESDVVILEEILQRLEATEA</sequence>